<comment type="caution">
    <text evidence="2">The sequence shown here is derived from an EMBL/GenBank/DDBJ whole genome shotgun (WGS) entry which is preliminary data.</text>
</comment>
<dbReference type="Proteomes" id="UP000194761">
    <property type="component" value="Unassembled WGS sequence"/>
</dbReference>
<dbReference type="EMBL" id="NGFP01000039">
    <property type="protein sequence ID" value="OUC97358.1"/>
    <property type="molecule type" value="Genomic_DNA"/>
</dbReference>
<feature type="region of interest" description="Disordered" evidence="1">
    <location>
        <begin position="40"/>
        <end position="61"/>
    </location>
</feature>
<reference evidence="2 3" key="1">
    <citation type="submission" date="2017-05" db="EMBL/GenBank/DDBJ databases">
        <title>Biotechnological potential of actinobacteria isolated from South African environments.</title>
        <authorList>
            <person name="Le Roes-Hill M."/>
            <person name="Prins A."/>
            <person name="Durrell K.A."/>
        </authorList>
    </citation>
    <scope>NUCLEOTIDE SEQUENCE [LARGE SCALE GENOMIC DNA]</scope>
    <source>
        <strain evidence="2">M26</strain>
    </source>
</reference>
<protein>
    <submittedName>
        <fullName evidence="2">Uncharacterized protein</fullName>
    </submittedName>
</protein>
<sequence length="61" mass="6672">MVQMNDADLMRLRWAEQGNPPCDHPEIVKEYDLGSSTGDKRCTTCGAENPVRPAPGPAEDT</sequence>
<accession>A0A243RQU1</accession>
<feature type="compositionally biased region" description="Pro residues" evidence="1">
    <location>
        <begin position="52"/>
        <end position="61"/>
    </location>
</feature>
<organism evidence="2 3">
    <name type="scientific">Streptosporangium minutum</name>
    <dbReference type="NCBI Taxonomy" id="569862"/>
    <lineage>
        <taxon>Bacteria</taxon>
        <taxon>Bacillati</taxon>
        <taxon>Actinomycetota</taxon>
        <taxon>Actinomycetes</taxon>
        <taxon>Streptosporangiales</taxon>
        <taxon>Streptosporangiaceae</taxon>
        <taxon>Streptosporangium</taxon>
    </lineage>
</organism>
<evidence type="ECO:0000313" key="2">
    <source>
        <dbReference type="EMBL" id="OUC97358.1"/>
    </source>
</evidence>
<keyword evidence="3" id="KW-1185">Reference proteome</keyword>
<name>A0A243RQU1_9ACTN</name>
<gene>
    <name evidence="2" type="ORF">CA984_11395</name>
</gene>
<dbReference type="AlphaFoldDB" id="A0A243RQU1"/>
<evidence type="ECO:0000313" key="3">
    <source>
        <dbReference type="Proteomes" id="UP000194761"/>
    </source>
</evidence>
<proteinExistence type="predicted"/>
<evidence type="ECO:0000256" key="1">
    <source>
        <dbReference type="SAM" id="MobiDB-lite"/>
    </source>
</evidence>